<reference evidence="2 3" key="1">
    <citation type="submission" date="2018-03" db="EMBL/GenBank/DDBJ databases">
        <title>Genomic Encyclopedia of Archaeal and Bacterial Type Strains, Phase II (KMG-II): from individual species to whole genera.</title>
        <authorList>
            <person name="Goeker M."/>
        </authorList>
    </citation>
    <scope>NUCLEOTIDE SEQUENCE [LARGE SCALE GENOMIC DNA]</scope>
    <source>
        <strain evidence="2 3">DSM 45601</strain>
    </source>
</reference>
<sequence length="106" mass="12054">MLHLAGDLLVHTTTVLALACVIWHGLTARWWESEAGRHVMSFMASLAAVLVWVSIRNLIGEFPGYEVIRLILFATVPAVFAHRLYLLVKRWRLQRQRHLDTPGDGP</sequence>
<evidence type="ECO:0000256" key="1">
    <source>
        <dbReference type="SAM" id="Phobius"/>
    </source>
</evidence>
<dbReference type="RefSeq" id="WP_106251729.1">
    <property type="nucleotide sequence ID" value="NZ_PVZC01000009.1"/>
</dbReference>
<feature type="transmembrane region" description="Helical" evidence="1">
    <location>
        <begin position="38"/>
        <end position="55"/>
    </location>
</feature>
<accession>A0A2T0PVK4</accession>
<dbReference type="Proteomes" id="UP000237846">
    <property type="component" value="Unassembled WGS sequence"/>
</dbReference>
<dbReference type="InterPro" id="IPR056964">
    <property type="entry name" value="Phage_holin"/>
</dbReference>
<protein>
    <submittedName>
        <fullName evidence="2">Uncharacterized protein</fullName>
    </submittedName>
</protein>
<comment type="caution">
    <text evidence="2">The sequence shown here is derived from an EMBL/GenBank/DDBJ whole genome shotgun (WGS) entry which is preliminary data.</text>
</comment>
<evidence type="ECO:0000313" key="2">
    <source>
        <dbReference type="EMBL" id="PRX95559.1"/>
    </source>
</evidence>
<keyword evidence="1" id="KW-0472">Membrane</keyword>
<proteinExistence type="predicted"/>
<feature type="transmembrane region" description="Helical" evidence="1">
    <location>
        <begin position="6"/>
        <end position="26"/>
    </location>
</feature>
<dbReference type="OrthoDB" id="3544027at2"/>
<dbReference type="EMBL" id="PVZC01000009">
    <property type="protein sequence ID" value="PRX95559.1"/>
    <property type="molecule type" value="Genomic_DNA"/>
</dbReference>
<feature type="transmembrane region" description="Helical" evidence="1">
    <location>
        <begin position="67"/>
        <end position="88"/>
    </location>
</feature>
<keyword evidence="3" id="KW-1185">Reference proteome</keyword>
<gene>
    <name evidence="2" type="ORF">CLV72_109168</name>
</gene>
<dbReference type="Pfam" id="PF23778">
    <property type="entry name" value="Phage_holin_2"/>
    <property type="match status" value="1"/>
</dbReference>
<keyword evidence="1" id="KW-0812">Transmembrane</keyword>
<name>A0A2T0PVK4_9ACTN</name>
<keyword evidence="1" id="KW-1133">Transmembrane helix</keyword>
<dbReference type="AlphaFoldDB" id="A0A2T0PVK4"/>
<organism evidence="2 3">
    <name type="scientific">Allonocardiopsis opalescens</name>
    <dbReference type="NCBI Taxonomy" id="1144618"/>
    <lineage>
        <taxon>Bacteria</taxon>
        <taxon>Bacillati</taxon>
        <taxon>Actinomycetota</taxon>
        <taxon>Actinomycetes</taxon>
        <taxon>Streptosporangiales</taxon>
        <taxon>Allonocardiopsis</taxon>
    </lineage>
</organism>
<evidence type="ECO:0000313" key="3">
    <source>
        <dbReference type="Proteomes" id="UP000237846"/>
    </source>
</evidence>